<comment type="similarity">
    <text evidence="1">Belongs to the fatty acyl-CoA reductase family.</text>
</comment>
<evidence type="ECO:0000259" key="2">
    <source>
        <dbReference type="Pfam" id="PF07993"/>
    </source>
</evidence>
<dbReference type="PANTHER" id="PTHR11011:SF116">
    <property type="entry name" value="FATTY ACYL-COA REDUCTASE CG5065-RELATED"/>
    <property type="match status" value="1"/>
</dbReference>
<keyword evidence="4" id="KW-1185">Reference proteome</keyword>
<reference evidence="3" key="2">
    <citation type="submission" date="2021-09" db="EMBL/GenBank/DDBJ databases">
        <authorList>
            <person name="Jia N."/>
            <person name="Wang J."/>
            <person name="Shi W."/>
            <person name="Du L."/>
            <person name="Sun Y."/>
            <person name="Zhan W."/>
            <person name="Jiang J."/>
            <person name="Wang Q."/>
            <person name="Zhang B."/>
            <person name="Ji P."/>
            <person name="Sakyi L.B."/>
            <person name="Cui X."/>
            <person name="Yuan T."/>
            <person name="Jiang B."/>
            <person name="Yang W."/>
            <person name="Lam T.T.-Y."/>
            <person name="Chang Q."/>
            <person name="Ding S."/>
            <person name="Wang X."/>
            <person name="Zhu J."/>
            <person name="Ruan X."/>
            <person name="Zhao L."/>
            <person name="Wei J."/>
            <person name="Que T."/>
            <person name="Du C."/>
            <person name="Cheng J."/>
            <person name="Dai P."/>
            <person name="Han X."/>
            <person name="Huang E."/>
            <person name="Gao Y."/>
            <person name="Liu J."/>
            <person name="Shao H."/>
            <person name="Ye R."/>
            <person name="Li L."/>
            <person name="Wei W."/>
            <person name="Wang X."/>
            <person name="Wang C."/>
            <person name="Huo Q."/>
            <person name="Li W."/>
            <person name="Guo W."/>
            <person name="Chen H."/>
            <person name="Chen S."/>
            <person name="Zhou L."/>
            <person name="Zhou L."/>
            <person name="Ni X."/>
            <person name="Tian J."/>
            <person name="Zhou Y."/>
            <person name="Sheng Y."/>
            <person name="Liu T."/>
            <person name="Pan Y."/>
            <person name="Xia L."/>
            <person name="Li J."/>
            <person name="Zhao F."/>
            <person name="Cao W."/>
        </authorList>
    </citation>
    <scope>NUCLEOTIDE SEQUENCE</scope>
    <source>
        <strain evidence="3">Rsan-2018</strain>
        <tissue evidence="3">Larvae</tissue>
    </source>
</reference>
<dbReference type="InterPro" id="IPR013120">
    <property type="entry name" value="FAR_NAD-bd"/>
</dbReference>
<comment type="caution">
    <text evidence="3">The sequence shown here is derived from an EMBL/GenBank/DDBJ whole genome shotgun (WGS) entry which is preliminary data.</text>
</comment>
<feature type="domain" description="Thioester reductase (TE)" evidence="2">
    <location>
        <begin position="47"/>
        <end position="223"/>
    </location>
</feature>
<evidence type="ECO:0000256" key="1">
    <source>
        <dbReference type="RuleBase" id="RU363097"/>
    </source>
</evidence>
<keyword evidence="1" id="KW-0443">Lipid metabolism</keyword>
<accession>A0A9D4Q6E8</accession>
<dbReference type="GO" id="GO:0005777">
    <property type="term" value="C:peroxisome"/>
    <property type="evidence" value="ECO:0007669"/>
    <property type="project" value="TreeGrafter"/>
</dbReference>
<dbReference type="AlphaFoldDB" id="A0A9D4Q6E8"/>
<protein>
    <recommendedName>
        <fullName evidence="1">Fatty acyl-CoA reductase</fullName>
        <ecNumber evidence="1">1.2.1.84</ecNumber>
    </recommendedName>
</protein>
<dbReference type="InterPro" id="IPR036291">
    <property type="entry name" value="NAD(P)-bd_dom_sf"/>
</dbReference>
<keyword evidence="1" id="KW-0560">Oxidoreductase</keyword>
<reference evidence="3" key="1">
    <citation type="journal article" date="2020" name="Cell">
        <title>Large-Scale Comparative Analyses of Tick Genomes Elucidate Their Genetic Diversity and Vector Capacities.</title>
        <authorList>
            <consortium name="Tick Genome and Microbiome Consortium (TIGMIC)"/>
            <person name="Jia N."/>
            <person name="Wang J."/>
            <person name="Shi W."/>
            <person name="Du L."/>
            <person name="Sun Y."/>
            <person name="Zhan W."/>
            <person name="Jiang J.F."/>
            <person name="Wang Q."/>
            <person name="Zhang B."/>
            <person name="Ji P."/>
            <person name="Bell-Sakyi L."/>
            <person name="Cui X.M."/>
            <person name="Yuan T.T."/>
            <person name="Jiang B.G."/>
            <person name="Yang W.F."/>
            <person name="Lam T.T."/>
            <person name="Chang Q.C."/>
            <person name="Ding S.J."/>
            <person name="Wang X.J."/>
            <person name="Zhu J.G."/>
            <person name="Ruan X.D."/>
            <person name="Zhao L."/>
            <person name="Wei J.T."/>
            <person name="Ye R.Z."/>
            <person name="Que T.C."/>
            <person name="Du C.H."/>
            <person name="Zhou Y.H."/>
            <person name="Cheng J.X."/>
            <person name="Dai P.F."/>
            <person name="Guo W.B."/>
            <person name="Han X.H."/>
            <person name="Huang E.J."/>
            <person name="Li L.F."/>
            <person name="Wei W."/>
            <person name="Gao Y.C."/>
            <person name="Liu J.Z."/>
            <person name="Shao H.Z."/>
            <person name="Wang X."/>
            <person name="Wang C.C."/>
            <person name="Yang T.C."/>
            <person name="Huo Q.B."/>
            <person name="Li W."/>
            <person name="Chen H.Y."/>
            <person name="Chen S.E."/>
            <person name="Zhou L.G."/>
            <person name="Ni X.B."/>
            <person name="Tian J.H."/>
            <person name="Sheng Y."/>
            <person name="Liu T."/>
            <person name="Pan Y.S."/>
            <person name="Xia L.Y."/>
            <person name="Li J."/>
            <person name="Zhao F."/>
            <person name="Cao W.C."/>
        </authorList>
    </citation>
    <scope>NUCLEOTIDE SEQUENCE</scope>
    <source>
        <strain evidence="3">Rsan-2018</strain>
    </source>
</reference>
<dbReference type="EC" id="1.2.1.84" evidence="1"/>
<keyword evidence="1" id="KW-0521">NADP</keyword>
<proteinExistence type="inferred from homology"/>
<dbReference type="GO" id="GO:0102965">
    <property type="term" value="F:alcohol-forming long-chain fatty acyl-CoA reductase activity"/>
    <property type="evidence" value="ECO:0007669"/>
    <property type="project" value="UniProtKB-EC"/>
</dbReference>
<dbReference type="GO" id="GO:0035336">
    <property type="term" value="P:long-chain fatty-acyl-CoA metabolic process"/>
    <property type="evidence" value="ECO:0007669"/>
    <property type="project" value="TreeGrafter"/>
</dbReference>
<comment type="catalytic activity">
    <reaction evidence="1">
        <text>a long-chain fatty acyl-CoA + 2 NADPH + 2 H(+) = a long-chain primary fatty alcohol + 2 NADP(+) + CoA</text>
        <dbReference type="Rhea" id="RHEA:52716"/>
        <dbReference type="ChEBI" id="CHEBI:15378"/>
        <dbReference type="ChEBI" id="CHEBI:57287"/>
        <dbReference type="ChEBI" id="CHEBI:57783"/>
        <dbReference type="ChEBI" id="CHEBI:58349"/>
        <dbReference type="ChEBI" id="CHEBI:77396"/>
        <dbReference type="ChEBI" id="CHEBI:83139"/>
        <dbReference type="EC" id="1.2.1.84"/>
    </reaction>
</comment>
<dbReference type="Pfam" id="PF07993">
    <property type="entry name" value="NAD_binding_4"/>
    <property type="match status" value="2"/>
</dbReference>
<dbReference type="InterPro" id="IPR026055">
    <property type="entry name" value="FAR"/>
</dbReference>
<dbReference type="PANTHER" id="PTHR11011">
    <property type="entry name" value="MALE STERILITY PROTEIN 2-RELATED"/>
    <property type="match status" value="1"/>
</dbReference>
<gene>
    <name evidence="3" type="ORF">HPB52_009109</name>
</gene>
<name>A0A9D4Q6E8_RHISA</name>
<dbReference type="GO" id="GO:0080019">
    <property type="term" value="F:alcohol-forming very long-chain fatty acyl-CoA reductase activity"/>
    <property type="evidence" value="ECO:0007669"/>
    <property type="project" value="InterPro"/>
</dbReference>
<evidence type="ECO:0000313" key="4">
    <source>
        <dbReference type="Proteomes" id="UP000821837"/>
    </source>
</evidence>
<comment type="function">
    <text evidence="1">Catalyzes the reduction of fatty acyl-CoA to fatty alcohols.</text>
</comment>
<dbReference type="VEuPathDB" id="VectorBase:RSAN_055809"/>
<sequence length="323" mass="36214">MTTIGLTEQRSIALSEVPEERHHSRIAEFYQDRAVFVTGGTGFIGKVFDRLKKEQPDALGKVRAVVGDLTEPNLGLSWADLAALIENVSVVFHAAATVKFDEPLKKAFQINVLGTRHVLDLCKQMQDFCVLVHVSTAYCNCDKEEVHEVVYPKPELPPEISEHAQCIDGKTGDSTSGRLLANHPNTYTFTKALAESLLLEERASLPVAIVRPSIVTAAWKEPFPLFNLDVRELQWKTYWDQYVLGIRRYLFHADDSELPRARRRVFDRLKREQPDALGKVRAVVGDLTEPNLGLSWADLAALIENVSVVFHAAATVKFDEPLK</sequence>
<keyword evidence="1" id="KW-0444">Lipid biosynthesis</keyword>
<dbReference type="Proteomes" id="UP000821837">
    <property type="component" value="Unassembled WGS sequence"/>
</dbReference>
<dbReference type="EMBL" id="JABSTV010001248">
    <property type="protein sequence ID" value="KAH7968516.1"/>
    <property type="molecule type" value="Genomic_DNA"/>
</dbReference>
<dbReference type="CDD" id="cd05236">
    <property type="entry name" value="FAR-N_SDR_e"/>
    <property type="match status" value="1"/>
</dbReference>
<feature type="domain" description="Thioester reductase (TE)" evidence="2">
    <location>
        <begin position="263"/>
        <end position="323"/>
    </location>
</feature>
<dbReference type="Gene3D" id="3.40.50.720">
    <property type="entry name" value="NAD(P)-binding Rossmann-like Domain"/>
    <property type="match status" value="2"/>
</dbReference>
<organism evidence="3 4">
    <name type="scientific">Rhipicephalus sanguineus</name>
    <name type="common">Brown dog tick</name>
    <name type="synonym">Ixodes sanguineus</name>
    <dbReference type="NCBI Taxonomy" id="34632"/>
    <lineage>
        <taxon>Eukaryota</taxon>
        <taxon>Metazoa</taxon>
        <taxon>Ecdysozoa</taxon>
        <taxon>Arthropoda</taxon>
        <taxon>Chelicerata</taxon>
        <taxon>Arachnida</taxon>
        <taxon>Acari</taxon>
        <taxon>Parasitiformes</taxon>
        <taxon>Ixodida</taxon>
        <taxon>Ixodoidea</taxon>
        <taxon>Ixodidae</taxon>
        <taxon>Rhipicephalinae</taxon>
        <taxon>Rhipicephalus</taxon>
        <taxon>Rhipicephalus</taxon>
    </lineage>
</organism>
<dbReference type="SUPFAM" id="SSF51735">
    <property type="entry name" value="NAD(P)-binding Rossmann-fold domains"/>
    <property type="match status" value="1"/>
</dbReference>
<evidence type="ECO:0000313" key="3">
    <source>
        <dbReference type="EMBL" id="KAH7968516.1"/>
    </source>
</evidence>